<evidence type="ECO:0000256" key="9">
    <source>
        <dbReference type="SAM" id="Phobius"/>
    </source>
</evidence>
<evidence type="ECO:0000256" key="6">
    <source>
        <dbReference type="ARBA" id="ARBA00023136"/>
    </source>
</evidence>
<evidence type="ECO:0000256" key="5">
    <source>
        <dbReference type="ARBA" id="ARBA00022989"/>
    </source>
</evidence>
<dbReference type="AlphaFoldDB" id="A0A4Y7SLG5"/>
<feature type="transmembrane region" description="Helical" evidence="9">
    <location>
        <begin position="427"/>
        <end position="445"/>
    </location>
</feature>
<dbReference type="PANTHER" id="PTHR48022:SF2">
    <property type="entry name" value="PLASTIDIC GLUCOSE TRANSPORTER 4"/>
    <property type="match status" value="1"/>
</dbReference>
<proteinExistence type="inferred from homology"/>
<dbReference type="GO" id="GO:0005351">
    <property type="term" value="F:carbohydrate:proton symporter activity"/>
    <property type="evidence" value="ECO:0007669"/>
    <property type="project" value="TreeGrafter"/>
</dbReference>
<dbReference type="PRINTS" id="PR00171">
    <property type="entry name" value="SUGRTRNSPORT"/>
</dbReference>
<comment type="similarity">
    <text evidence="2">Belongs to the major facilitator superfamily. Sugar transporter (TC 2.A.1.1) family.</text>
</comment>
<evidence type="ECO:0000256" key="7">
    <source>
        <dbReference type="ARBA" id="ARBA00049119"/>
    </source>
</evidence>
<gene>
    <name evidence="10" type="ORF">FA13DRAFT_1741005</name>
</gene>
<keyword evidence="11" id="KW-1185">Reference proteome</keyword>
<feature type="transmembrane region" description="Helical" evidence="9">
    <location>
        <begin position="355"/>
        <end position="375"/>
    </location>
</feature>
<evidence type="ECO:0000256" key="8">
    <source>
        <dbReference type="SAM" id="MobiDB-lite"/>
    </source>
</evidence>
<name>A0A4Y7SLG5_COPMI</name>
<dbReference type="InterPro" id="IPR005829">
    <property type="entry name" value="Sugar_transporter_CS"/>
</dbReference>
<feature type="compositionally biased region" description="Basic and acidic residues" evidence="8">
    <location>
        <begin position="9"/>
        <end position="21"/>
    </location>
</feature>
<dbReference type="PROSITE" id="PS00217">
    <property type="entry name" value="SUGAR_TRANSPORT_2"/>
    <property type="match status" value="1"/>
</dbReference>
<comment type="caution">
    <text evidence="10">The sequence shown here is derived from an EMBL/GenBank/DDBJ whole genome shotgun (WGS) entry which is preliminary data.</text>
</comment>
<feature type="region of interest" description="Disordered" evidence="8">
    <location>
        <begin position="1"/>
        <end position="21"/>
    </location>
</feature>
<keyword evidence="3" id="KW-0813">Transport</keyword>
<organism evidence="10 11">
    <name type="scientific">Coprinellus micaceus</name>
    <name type="common">Glistening ink-cap mushroom</name>
    <name type="synonym">Coprinus micaceus</name>
    <dbReference type="NCBI Taxonomy" id="71717"/>
    <lineage>
        <taxon>Eukaryota</taxon>
        <taxon>Fungi</taxon>
        <taxon>Dikarya</taxon>
        <taxon>Basidiomycota</taxon>
        <taxon>Agaricomycotina</taxon>
        <taxon>Agaricomycetes</taxon>
        <taxon>Agaricomycetidae</taxon>
        <taxon>Agaricales</taxon>
        <taxon>Agaricineae</taxon>
        <taxon>Psathyrellaceae</taxon>
        <taxon>Coprinellus</taxon>
    </lineage>
</organism>
<accession>A0A4Y7SLG5</accession>
<keyword evidence="5 9" id="KW-1133">Transmembrane helix</keyword>
<dbReference type="GO" id="GO:0016020">
    <property type="term" value="C:membrane"/>
    <property type="evidence" value="ECO:0007669"/>
    <property type="project" value="UniProtKB-SubCell"/>
</dbReference>
<dbReference type="Gene3D" id="1.20.1250.20">
    <property type="entry name" value="MFS general substrate transporter like domains"/>
    <property type="match status" value="1"/>
</dbReference>
<feature type="transmembrane region" description="Helical" evidence="9">
    <location>
        <begin position="104"/>
        <end position="121"/>
    </location>
</feature>
<dbReference type="EMBL" id="QPFP01000091">
    <property type="protein sequence ID" value="TEB22478.1"/>
    <property type="molecule type" value="Genomic_DNA"/>
</dbReference>
<feature type="transmembrane region" description="Helical" evidence="9">
    <location>
        <begin position="281"/>
        <end position="298"/>
    </location>
</feature>
<dbReference type="SUPFAM" id="SSF103473">
    <property type="entry name" value="MFS general substrate transporter"/>
    <property type="match status" value="1"/>
</dbReference>
<evidence type="ECO:0000256" key="2">
    <source>
        <dbReference type="ARBA" id="ARBA00010992"/>
    </source>
</evidence>
<evidence type="ECO:0000256" key="1">
    <source>
        <dbReference type="ARBA" id="ARBA00004141"/>
    </source>
</evidence>
<comment type="catalytic activity">
    <reaction evidence="7">
        <text>myo-inositol(out) + H(+)(out) = myo-inositol(in) + H(+)(in)</text>
        <dbReference type="Rhea" id="RHEA:60364"/>
        <dbReference type="ChEBI" id="CHEBI:15378"/>
        <dbReference type="ChEBI" id="CHEBI:17268"/>
    </reaction>
</comment>
<dbReference type="OrthoDB" id="8120565at2759"/>
<keyword evidence="4 9" id="KW-0812">Transmembrane</keyword>
<dbReference type="Proteomes" id="UP000298030">
    <property type="component" value="Unassembled WGS sequence"/>
</dbReference>
<feature type="transmembrane region" description="Helical" evidence="9">
    <location>
        <begin position="78"/>
        <end position="97"/>
    </location>
</feature>
<evidence type="ECO:0000256" key="3">
    <source>
        <dbReference type="ARBA" id="ARBA00022448"/>
    </source>
</evidence>
<evidence type="ECO:0000313" key="11">
    <source>
        <dbReference type="Proteomes" id="UP000298030"/>
    </source>
</evidence>
<comment type="subcellular location">
    <subcellularLocation>
        <location evidence="1">Membrane</location>
        <topology evidence="1">Multi-pass membrane protein</topology>
    </subcellularLocation>
</comment>
<feature type="transmembrane region" description="Helical" evidence="9">
    <location>
        <begin position="36"/>
        <end position="66"/>
    </location>
</feature>
<sequence>MGTNSRTSSTDRSHAPLTEKSEHEGGIKALWKEKHVFSLALFSNLGGFLYGCEMSVFSGILVMSNFERSFPSITTNSVTMKGLVSSIIHLGAWLGAIQNGWRSITLASAFAILGAALQTGARNPGVLLYASFTGVGVGALSVGVPLYNSEISPRRIRGGLGSLFQLSIEFGTFLAFWIDFGCNYIGGTEDGQTEAAWRIPRSWLISRGRDEGARQALVSIRGKSGDSKEVEMEYLEILGQHKLEEELTDLEKDPNSGKKGVSAKLSNTWAQWSFLFRSAANRRRVLVGVIIMFFQYVLRLERMNGILFYAPTIFQSLGLSGTTVSLLATGVVGVVMLIATIPTVLYVDRFGRKPVLIIGALVMGVCHVIIAGLSGRYADSWESKQKIFPLRARSKGMAITGSSSWLNAFAVSMATPPMLESLKYGTYLFFAAWCFLAAVFCAFIPETAGRSLEDMDAAFGDTSGTSREDQERMNRINSEIGYAKYQAAKD</sequence>
<evidence type="ECO:0000256" key="4">
    <source>
        <dbReference type="ARBA" id="ARBA00022692"/>
    </source>
</evidence>
<dbReference type="InterPro" id="IPR050360">
    <property type="entry name" value="MFS_Sugar_Transporters"/>
</dbReference>
<evidence type="ECO:0000313" key="10">
    <source>
        <dbReference type="EMBL" id="TEB22478.1"/>
    </source>
</evidence>
<dbReference type="InterPro" id="IPR005828">
    <property type="entry name" value="MFS_sugar_transport-like"/>
</dbReference>
<dbReference type="PANTHER" id="PTHR48022">
    <property type="entry name" value="PLASTIDIC GLUCOSE TRANSPORTER 4"/>
    <property type="match status" value="1"/>
</dbReference>
<dbReference type="Pfam" id="PF00083">
    <property type="entry name" value="Sugar_tr"/>
    <property type="match status" value="2"/>
</dbReference>
<dbReference type="InterPro" id="IPR036259">
    <property type="entry name" value="MFS_trans_sf"/>
</dbReference>
<keyword evidence="6 9" id="KW-0472">Membrane</keyword>
<dbReference type="STRING" id="71717.A0A4Y7SLG5"/>
<feature type="transmembrane region" description="Helical" evidence="9">
    <location>
        <begin position="127"/>
        <end position="147"/>
    </location>
</feature>
<dbReference type="InterPro" id="IPR003663">
    <property type="entry name" value="Sugar/inositol_transpt"/>
</dbReference>
<protein>
    <submittedName>
        <fullName evidence="10">General substrate transporter</fullName>
    </submittedName>
</protein>
<reference evidence="10 11" key="1">
    <citation type="journal article" date="2019" name="Nat. Ecol. Evol.">
        <title>Megaphylogeny resolves global patterns of mushroom evolution.</title>
        <authorList>
            <person name="Varga T."/>
            <person name="Krizsan K."/>
            <person name="Foldi C."/>
            <person name="Dima B."/>
            <person name="Sanchez-Garcia M."/>
            <person name="Sanchez-Ramirez S."/>
            <person name="Szollosi G.J."/>
            <person name="Szarkandi J.G."/>
            <person name="Papp V."/>
            <person name="Albert L."/>
            <person name="Andreopoulos W."/>
            <person name="Angelini C."/>
            <person name="Antonin V."/>
            <person name="Barry K.W."/>
            <person name="Bougher N.L."/>
            <person name="Buchanan P."/>
            <person name="Buyck B."/>
            <person name="Bense V."/>
            <person name="Catcheside P."/>
            <person name="Chovatia M."/>
            <person name="Cooper J."/>
            <person name="Damon W."/>
            <person name="Desjardin D."/>
            <person name="Finy P."/>
            <person name="Geml J."/>
            <person name="Haridas S."/>
            <person name="Hughes K."/>
            <person name="Justo A."/>
            <person name="Karasinski D."/>
            <person name="Kautmanova I."/>
            <person name="Kiss B."/>
            <person name="Kocsube S."/>
            <person name="Kotiranta H."/>
            <person name="LaButti K.M."/>
            <person name="Lechner B.E."/>
            <person name="Liimatainen K."/>
            <person name="Lipzen A."/>
            <person name="Lukacs Z."/>
            <person name="Mihaltcheva S."/>
            <person name="Morgado L.N."/>
            <person name="Niskanen T."/>
            <person name="Noordeloos M.E."/>
            <person name="Ohm R.A."/>
            <person name="Ortiz-Santana B."/>
            <person name="Ovrebo C."/>
            <person name="Racz N."/>
            <person name="Riley R."/>
            <person name="Savchenko A."/>
            <person name="Shiryaev A."/>
            <person name="Soop K."/>
            <person name="Spirin V."/>
            <person name="Szebenyi C."/>
            <person name="Tomsovsky M."/>
            <person name="Tulloss R.E."/>
            <person name="Uehling J."/>
            <person name="Grigoriev I.V."/>
            <person name="Vagvolgyi C."/>
            <person name="Papp T."/>
            <person name="Martin F.M."/>
            <person name="Miettinen O."/>
            <person name="Hibbett D.S."/>
            <person name="Nagy L.G."/>
        </authorList>
    </citation>
    <scope>NUCLEOTIDE SEQUENCE [LARGE SCALE GENOMIC DNA]</scope>
    <source>
        <strain evidence="10 11">FP101781</strain>
    </source>
</reference>
<feature type="transmembrane region" description="Helical" evidence="9">
    <location>
        <begin position="319"/>
        <end position="343"/>
    </location>
</feature>